<gene>
    <name evidence="2" type="ORF">RCOM_1968710</name>
</gene>
<keyword evidence="3" id="KW-1185">Reference proteome</keyword>
<evidence type="ECO:0000313" key="3">
    <source>
        <dbReference type="Proteomes" id="UP000008311"/>
    </source>
</evidence>
<evidence type="ECO:0000256" key="1">
    <source>
        <dbReference type="SAM" id="MobiDB-lite"/>
    </source>
</evidence>
<proteinExistence type="predicted"/>
<evidence type="ECO:0000313" key="2">
    <source>
        <dbReference type="EMBL" id="EEF21760.1"/>
    </source>
</evidence>
<reference evidence="3" key="1">
    <citation type="journal article" date="2010" name="Nat. Biotechnol.">
        <title>Draft genome sequence of the oilseed species Ricinus communis.</title>
        <authorList>
            <person name="Chan A.P."/>
            <person name="Crabtree J."/>
            <person name="Zhao Q."/>
            <person name="Lorenzi H."/>
            <person name="Orvis J."/>
            <person name="Puiu D."/>
            <person name="Melake-Berhan A."/>
            <person name="Jones K.M."/>
            <person name="Redman J."/>
            <person name="Chen G."/>
            <person name="Cahoon E.B."/>
            <person name="Gedil M."/>
            <person name="Stanke M."/>
            <person name="Haas B.J."/>
            <person name="Wortman J.R."/>
            <person name="Fraser-Liggett C.M."/>
            <person name="Ravel J."/>
            <person name="Rabinowicz P.D."/>
        </authorList>
    </citation>
    <scope>NUCLEOTIDE SEQUENCE [LARGE SCALE GENOMIC DNA]</scope>
    <source>
        <strain evidence="3">cv. Hale</strain>
    </source>
</reference>
<dbReference type="Proteomes" id="UP000008311">
    <property type="component" value="Unassembled WGS sequence"/>
</dbReference>
<accession>B9TQV4</accession>
<dbReference type="EMBL" id="EQ999392">
    <property type="protein sequence ID" value="EEF21760.1"/>
    <property type="molecule type" value="Genomic_DNA"/>
</dbReference>
<protein>
    <submittedName>
        <fullName evidence="2">Uncharacterized protein</fullName>
    </submittedName>
</protein>
<organism evidence="2 3">
    <name type="scientific">Ricinus communis</name>
    <name type="common">Castor bean</name>
    <dbReference type="NCBI Taxonomy" id="3988"/>
    <lineage>
        <taxon>Eukaryota</taxon>
        <taxon>Viridiplantae</taxon>
        <taxon>Streptophyta</taxon>
        <taxon>Embryophyta</taxon>
        <taxon>Tracheophyta</taxon>
        <taxon>Spermatophyta</taxon>
        <taxon>Magnoliopsida</taxon>
        <taxon>eudicotyledons</taxon>
        <taxon>Gunneridae</taxon>
        <taxon>Pentapetalae</taxon>
        <taxon>rosids</taxon>
        <taxon>fabids</taxon>
        <taxon>Malpighiales</taxon>
        <taxon>Euphorbiaceae</taxon>
        <taxon>Acalyphoideae</taxon>
        <taxon>Acalypheae</taxon>
        <taxon>Ricinus</taxon>
    </lineage>
</organism>
<feature type="region of interest" description="Disordered" evidence="1">
    <location>
        <begin position="26"/>
        <end position="55"/>
    </location>
</feature>
<feature type="compositionally biased region" description="Polar residues" evidence="1">
    <location>
        <begin position="32"/>
        <end position="41"/>
    </location>
</feature>
<sequence length="55" mass="6162">MSFRAMAPSAPMAVFQLLACMSIRPRSKWKTPHSTPPTGRLQSRKTGKSRAFAER</sequence>
<dbReference type="AlphaFoldDB" id="B9TQV4"/>
<dbReference type="InParanoid" id="B9TQV4"/>
<name>B9TQV4_RICCO</name>